<evidence type="ECO:0000313" key="2">
    <source>
        <dbReference type="EMBL" id="SNR67301.1"/>
    </source>
</evidence>
<dbReference type="OrthoDB" id="6159094at2"/>
<sequence length="203" mass="22800">MKHLKILAAALVSLGLVAPAQAADFSDPTWPCVQRKVDTLSIGLMWPHEIAQIKMTPELGQAVNELAARLELRRIDLEEAQGYVTAFAAEYGHSEALMGHVFEKVFDKLAGRRTLIIKGIEDFSLKQIAMSERIDGARSEMDALMAAESPDYDKVDKLEEQVDWDERIYTDRQKSLTYVCETPVLLEKRLYAIAQMLMDAAKS</sequence>
<evidence type="ECO:0000313" key="3">
    <source>
        <dbReference type="Proteomes" id="UP000198417"/>
    </source>
</evidence>
<gene>
    <name evidence="2" type="ORF">SAMN06265370_11558</name>
</gene>
<keyword evidence="1" id="KW-0732">Signal</keyword>
<proteinExistence type="predicted"/>
<evidence type="ECO:0000256" key="1">
    <source>
        <dbReference type="SAM" id="SignalP"/>
    </source>
</evidence>
<dbReference type="RefSeq" id="WP_089272125.1">
    <property type="nucleotide sequence ID" value="NZ_FZNN01000015.1"/>
</dbReference>
<reference evidence="2 3" key="1">
    <citation type="submission" date="2017-06" db="EMBL/GenBank/DDBJ databases">
        <authorList>
            <person name="Kim H.J."/>
            <person name="Triplett B.A."/>
        </authorList>
    </citation>
    <scope>NUCLEOTIDE SEQUENCE [LARGE SCALE GENOMIC DNA]</scope>
    <source>
        <strain evidence="2 3">DSM 29052</strain>
    </source>
</reference>
<organism evidence="2 3">
    <name type="scientific">Puniceibacterium sediminis</name>
    <dbReference type="NCBI Taxonomy" id="1608407"/>
    <lineage>
        <taxon>Bacteria</taxon>
        <taxon>Pseudomonadati</taxon>
        <taxon>Pseudomonadota</taxon>
        <taxon>Alphaproteobacteria</taxon>
        <taxon>Rhodobacterales</taxon>
        <taxon>Paracoccaceae</taxon>
        <taxon>Puniceibacterium</taxon>
    </lineage>
</organism>
<name>A0A238Y983_9RHOB</name>
<feature type="chain" id="PRO_5013371462" evidence="1">
    <location>
        <begin position="23"/>
        <end position="203"/>
    </location>
</feature>
<feature type="signal peptide" evidence="1">
    <location>
        <begin position="1"/>
        <end position="22"/>
    </location>
</feature>
<keyword evidence="3" id="KW-1185">Reference proteome</keyword>
<dbReference type="EMBL" id="FZNN01000015">
    <property type="protein sequence ID" value="SNR67301.1"/>
    <property type="molecule type" value="Genomic_DNA"/>
</dbReference>
<dbReference type="Proteomes" id="UP000198417">
    <property type="component" value="Unassembled WGS sequence"/>
</dbReference>
<dbReference type="AlphaFoldDB" id="A0A238Y983"/>
<protein>
    <submittedName>
        <fullName evidence="2">Uncharacterized protein</fullName>
    </submittedName>
</protein>
<accession>A0A238Y983</accession>